<evidence type="ECO:0000259" key="10">
    <source>
        <dbReference type="Pfam" id="PF07885"/>
    </source>
</evidence>
<evidence type="ECO:0000256" key="8">
    <source>
        <dbReference type="SAM" id="MobiDB-lite"/>
    </source>
</evidence>
<dbReference type="GO" id="GO:0030322">
    <property type="term" value="P:stabilization of membrane potential"/>
    <property type="evidence" value="ECO:0007669"/>
    <property type="project" value="TreeGrafter"/>
</dbReference>
<evidence type="ECO:0000313" key="11">
    <source>
        <dbReference type="EMBL" id="THH11384.1"/>
    </source>
</evidence>
<keyword evidence="5" id="KW-0406">Ion transport</keyword>
<protein>
    <recommendedName>
        <fullName evidence="10">Potassium channel domain-containing protein</fullName>
    </recommendedName>
</protein>
<dbReference type="OrthoDB" id="297496at2759"/>
<dbReference type="SUPFAM" id="SSF81324">
    <property type="entry name" value="Voltage-gated potassium channels"/>
    <property type="match status" value="2"/>
</dbReference>
<gene>
    <name evidence="11" type="ORF">EW145_g690</name>
</gene>
<evidence type="ECO:0000256" key="5">
    <source>
        <dbReference type="ARBA" id="ARBA00023065"/>
    </source>
</evidence>
<feature type="transmembrane region" description="Helical" evidence="9">
    <location>
        <begin position="302"/>
        <end position="320"/>
    </location>
</feature>
<feature type="region of interest" description="Disordered" evidence="8">
    <location>
        <begin position="556"/>
        <end position="609"/>
    </location>
</feature>
<keyword evidence="12" id="KW-1185">Reference proteome</keyword>
<comment type="caution">
    <text evidence="11">The sequence shown here is derived from an EMBL/GenBank/DDBJ whole genome shotgun (WGS) entry which is preliminary data.</text>
</comment>
<dbReference type="Gene3D" id="1.10.287.70">
    <property type="match status" value="2"/>
</dbReference>
<evidence type="ECO:0000256" key="7">
    <source>
        <dbReference type="ARBA" id="ARBA00023303"/>
    </source>
</evidence>
<evidence type="ECO:0000256" key="3">
    <source>
        <dbReference type="ARBA" id="ARBA00022692"/>
    </source>
</evidence>
<evidence type="ECO:0000256" key="2">
    <source>
        <dbReference type="ARBA" id="ARBA00022448"/>
    </source>
</evidence>
<keyword evidence="6 9" id="KW-0472">Membrane</keyword>
<feature type="compositionally biased region" description="Polar residues" evidence="8">
    <location>
        <begin position="571"/>
        <end position="580"/>
    </location>
</feature>
<feature type="transmembrane region" description="Helical" evidence="9">
    <location>
        <begin position="223"/>
        <end position="244"/>
    </location>
</feature>
<dbReference type="Pfam" id="PF07885">
    <property type="entry name" value="Ion_trans_2"/>
    <property type="match status" value="2"/>
</dbReference>
<feature type="transmembrane region" description="Helical" evidence="9">
    <location>
        <begin position="169"/>
        <end position="187"/>
    </location>
</feature>
<organism evidence="11 12">
    <name type="scientific">Phellinidium pouzarii</name>
    <dbReference type="NCBI Taxonomy" id="167371"/>
    <lineage>
        <taxon>Eukaryota</taxon>
        <taxon>Fungi</taxon>
        <taxon>Dikarya</taxon>
        <taxon>Basidiomycota</taxon>
        <taxon>Agaricomycotina</taxon>
        <taxon>Agaricomycetes</taxon>
        <taxon>Hymenochaetales</taxon>
        <taxon>Hymenochaetaceae</taxon>
        <taxon>Phellinidium</taxon>
    </lineage>
</organism>
<feature type="transmembrane region" description="Helical" evidence="9">
    <location>
        <begin position="110"/>
        <end position="132"/>
    </location>
</feature>
<feature type="transmembrane region" description="Helical" evidence="9">
    <location>
        <begin position="76"/>
        <end position="98"/>
    </location>
</feature>
<dbReference type="GO" id="GO:0015271">
    <property type="term" value="F:outward rectifier potassium channel activity"/>
    <property type="evidence" value="ECO:0007669"/>
    <property type="project" value="TreeGrafter"/>
</dbReference>
<feature type="transmembrane region" description="Helical" evidence="9">
    <location>
        <begin position="326"/>
        <end position="344"/>
    </location>
</feature>
<comment type="subcellular location">
    <subcellularLocation>
        <location evidence="1">Membrane</location>
        <topology evidence="1">Multi-pass membrane protein</topology>
    </subcellularLocation>
</comment>
<accession>A0A4S4LHB5</accession>
<evidence type="ECO:0000256" key="6">
    <source>
        <dbReference type="ARBA" id="ARBA00023136"/>
    </source>
</evidence>
<reference evidence="11 12" key="1">
    <citation type="submission" date="2019-02" db="EMBL/GenBank/DDBJ databases">
        <title>Genome sequencing of the rare red list fungi Phellinidium pouzarii.</title>
        <authorList>
            <person name="Buettner E."/>
            <person name="Kellner H."/>
        </authorList>
    </citation>
    <scope>NUCLEOTIDE SEQUENCE [LARGE SCALE GENOMIC DNA]</scope>
    <source>
        <strain evidence="11 12">DSM 108285</strain>
    </source>
</reference>
<dbReference type="Proteomes" id="UP000308199">
    <property type="component" value="Unassembled WGS sequence"/>
</dbReference>
<keyword evidence="4 9" id="KW-1133">Transmembrane helix</keyword>
<keyword evidence="3 9" id="KW-0812">Transmembrane</keyword>
<feature type="transmembrane region" description="Helical" evidence="9">
    <location>
        <begin position="28"/>
        <end position="46"/>
    </location>
</feature>
<keyword evidence="2" id="KW-0813">Transport</keyword>
<dbReference type="InterPro" id="IPR013099">
    <property type="entry name" value="K_chnl_dom"/>
</dbReference>
<feature type="domain" description="Potassium channel" evidence="10">
    <location>
        <begin position="174"/>
        <end position="247"/>
    </location>
</feature>
<keyword evidence="7" id="KW-0407">Ion channel</keyword>
<feature type="compositionally biased region" description="Basic and acidic residues" evidence="8">
    <location>
        <begin position="582"/>
        <end position="597"/>
    </location>
</feature>
<proteinExistence type="predicted"/>
<dbReference type="EMBL" id="SGPK01000015">
    <property type="protein sequence ID" value="THH11384.1"/>
    <property type="molecule type" value="Genomic_DNA"/>
</dbReference>
<evidence type="ECO:0000256" key="4">
    <source>
        <dbReference type="ARBA" id="ARBA00022989"/>
    </source>
</evidence>
<dbReference type="AlphaFoldDB" id="A0A4S4LHB5"/>
<feature type="domain" description="Potassium channel" evidence="10">
    <location>
        <begin position="310"/>
        <end position="380"/>
    </location>
</feature>
<dbReference type="PANTHER" id="PTHR11003">
    <property type="entry name" value="POTASSIUM CHANNEL, SUBFAMILY K"/>
    <property type="match status" value="1"/>
</dbReference>
<evidence type="ECO:0000313" key="12">
    <source>
        <dbReference type="Proteomes" id="UP000308199"/>
    </source>
</evidence>
<dbReference type="GO" id="GO:0022841">
    <property type="term" value="F:potassium ion leak channel activity"/>
    <property type="evidence" value="ECO:0007669"/>
    <property type="project" value="TreeGrafter"/>
</dbReference>
<evidence type="ECO:0000256" key="1">
    <source>
        <dbReference type="ARBA" id="ARBA00004141"/>
    </source>
</evidence>
<dbReference type="GO" id="GO:0005886">
    <property type="term" value="C:plasma membrane"/>
    <property type="evidence" value="ECO:0007669"/>
    <property type="project" value="TreeGrafter"/>
</dbReference>
<feature type="transmembrane region" description="Helical" evidence="9">
    <location>
        <begin position="356"/>
        <end position="374"/>
    </location>
</feature>
<name>A0A4S4LHB5_9AGAM</name>
<sequence length="681" mass="76513">MTSGATSLLFYSLTPTAMLPSRDDIRSLPVFAPLLAAILAPLSTLLDIPGLTEPWFFQTVHSTGEKHALSDPKANLALSAIGLTFNVLANALLILRFSVSDVNKRVATRASLACWVANFGIGLGNILAFGILTRNEPGISYGEAFWSAHRKGKPPTILQQEVRVAGRHFMLQNTIFMGTVGILALFMSRVEDWTYLQGIYFSVGSFLTTGFGDFYPTKAASQIVLFPFLLVGIVQLVALIDLIVRFFHERLASRHTQRRLDFEKRRQEEQDVIESEPSLEHELQFLHSLYTQTHKWKTADDLVKSGAGFLAFWILGALIFSQIEAWTYGQGLYFCYIFFFAVGYGDYAPITPAGRVVFIIYSLIAVPIMSSLAVQTIEVLLKQASTKLLDNEQAARGVGDGAIDINNIKDLRNFDGPTQHDNKAINCDEEKRIPEDAHQRLEENYALNFRKSHTDFIDEEHKRIEMKLSERGVGSQERDGANALGEAVRAADDREGKREQEEDHILTEYVLELAVELEKHARRLLLGHMKEGSNARILLKADRIVQLRNIRTLARQEEEQGEGVEVEAGTGSDSVESAENSPEDRNQRSQQNEKKQGEGPAAAANGRKPAMNAMMRKYYEEEAELMPFPTDLNERETLVEVARYREAFAGLLAAGSRLMRLKDEEKCFFERRLWKEGDKSN</sequence>
<evidence type="ECO:0000256" key="9">
    <source>
        <dbReference type="SAM" id="Phobius"/>
    </source>
</evidence>
<dbReference type="InterPro" id="IPR003280">
    <property type="entry name" value="2pore_dom_K_chnl"/>
</dbReference>
<dbReference type="PANTHER" id="PTHR11003:SF291">
    <property type="entry name" value="IP11374P"/>
    <property type="match status" value="1"/>
</dbReference>
<feature type="transmembrane region" description="Helical" evidence="9">
    <location>
        <begin position="199"/>
        <end position="217"/>
    </location>
</feature>